<evidence type="ECO:0000256" key="7">
    <source>
        <dbReference type="RuleBase" id="RU361185"/>
    </source>
</evidence>
<keyword evidence="5" id="KW-0325">Glycoprotein</keyword>
<dbReference type="CDD" id="cd14752">
    <property type="entry name" value="GH31_N"/>
    <property type="match status" value="1"/>
</dbReference>
<comment type="caution">
    <text evidence="10">The sequence shown here is derived from an EMBL/GenBank/DDBJ whole genome shotgun (WGS) entry which is preliminary data.</text>
</comment>
<dbReference type="SUPFAM" id="SSF74650">
    <property type="entry name" value="Galactose mutarotase-like"/>
    <property type="match status" value="1"/>
</dbReference>
<dbReference type="InterPro" id="IPR017853">
    <property type="entry name" value="GH"/>
</dbReference>
<dbReference type="InterPro" id="IPR013780">
    <property type="entry name" value="Glyco_hydro_b"/>
</dbReference>
<keyword evidence="8" id="KW-0812">Transmembrane</keyword>
<comment type="caution">
    <text evidence="6">Lacks conserved residue(s) required for the propagation of feature annotation.</text>
</comment>
<dbReference type="InterPro" id="IPR044913">
    <property type="entry name" value="P_trefoil_dom_sf"/>
</dbReference>
<dbReference type="Pfam" id="PF00088">
    <property type="entry name" value="Trefoil"/>
    <property type="match status" value="1"/>
</dbReference>
<dbReference type="AlphaFoldDB" id="A0AAV2A6I5"/>
<dbReference type="PANTHER" id="PTHR22762:SF133">
    <property type="entry name" value="P-TYPE DOMAIN-CONTAINING PROTEIN"/>
    <property type="match status" value="1"/>
</dbReference>
<evidence type="ECO:0000256" key="1">
    <source>
        <dbReference type="ARBA" id="ARBA00004370"/>
    </source>
</evidence>
<keyword evidence="7" id="KW-0326">Glycosidase</keyword>
<comment type="similarity">
    <text evidence="2 7">Belongs to the glycosyl hydrolase 31 family.</text>
</comment>
<feature type="transmembrane region" description="Helical" evidence="8">
    <location>
        <begin position="34"/>
        <end position="56"/>
    </location>
</feature>
<dbReference type="Gene3D" id="2.60.40.1180">
    <property type="entry name" value="Golgi alpha-mannosidase II"/>
    <property type="match status" value="2"/>
</dbReference>
<dbReference type="GO" id="GO:0030246">
    <property type="term" value="F:carbohydrate binding"/>
    <property type="evidence" value="ECO:0007669"/>
    <property type="project" value="InterPro"/>
</dbReference>
<evidence type="ECO:0000313" key="11">
    <source>
        <dbReference type="Proteomes" id="UP001497382"/>
    </source>
</evidence>
<dbReference type="InterPro" id="IPR000519">
    <property type="entry name" value="P_trefoil_dom"/>
</dbReference>
<evidence type="ECO:0000259" key="9">
    <source>
        <dbReference type="PROSITE" id="PS51448"/>
    </source>
</evidence>
<dbReference type="GO" id="GO:0004558">
    <property type="term" value="F:alpha-1,4-glucosidase activity"/>
    <property type="evidence" value="ECO:0007669"/>
    <property type="project" value="TreeGrafter"/>
</dbReference>
<dbReference type="GO" id="GO:0016020">
    <property type="term" value="C:membrane"/>
    <property type="evidence" value="ECO:0007669"/>
    <property type="project" value="UniProtKB-SubCell"/>
</dbReference>
<keyword evidence="4" id="KW-1015">Disulfide bond</keyword>
<dbReference type="Pfam" id="PF21365">
    <property type="entry name" value="Glyco_hydro_31_3rd"/>
    <property type="match status" value="1"/>
</dbReference>
<evidence type="ECO:0000313" key="10">
    <source>
        <dbReference type="EMBL" id="CAL1279577.1"/>
    </source>
</evidence>
<proteinExistence type="inferred from homology"/>
<keyword evidence="8" id="KW-1133">Transmembrane helix</keyword>
<dbReference type="PROSITE" id="PS51448">
    <property type="entry name" value="P_TREFOIL_2"/>
    <property type="match status" value="1"/>
</dbReference>
<dbReference type="SUPFAM" id="SSF51011">
    <property type="entry name" value="Glycosyl hydrolase domain"/>
    <property type="match status" value="1"/>
</dbReference>
<dbReference type="Pfam" id="PF01055">
    <property type="entry name" value="Glyco_hydro_31_2nd"/>
    <property type="match status" value="1"/>
</dbReference>
<feature type="domain" description="P-type" evidence="9">
    <location>
        <begin position="78"/>
        <end position="140"/>
    </location>
</feature>
<gene>
    <name evidence="10" type="ORF">LARSCL_LOCUS10455</name>
</gene>
<dbReference type="SMART" id="SM00018">
    <property type="entry name" value="PD"/>
    <property type="match status" value="1"/>
</dbReference>
<dbReference type="Proteomes" id="UP001497382">
    <property type="component" value="Unassembled WGS sequence"/>
</dbReference>
<dbReference type="Gene3D" id="4.10.110.10">
    <property type="entry name" value="Spasmolytic Protein, domain 1"/>
    <property type="match status" value="1"/>
</dbReference>
<reference evidence="10 11" key="1">
    <citation type="submission" date="2024-04" db="EMBL/GenBank/DDBJ databases">
        <authorList>
            <person name="Rising A."/>
            <person name="Reimegard J."/>
            <person name="Sonavane S."/>
            <person name="Akerstrom W."/>
            <person name="Nylinder S."/>
            <person name="Hedman E."/>
            <person name="Kallberg Y."/>
        </authorList>
    </citation>
    <scope>NUCLEOTIDE SEQUENCE [LARGE SCALE GENOMIC DNA]</scope>
</reference>
<dbReference type="SUPFAM" id="SSF57492">
    <property type="entry name" value="Trefoil"/>
    <property type="match status" value="1"/>
</dbReference>
<keyword evidence="3 8" id="KW-0472">Membrane</keyword>
<dbReference type="InterPro" id="IPR011013">
    <property type="entry name" value="Gal_mutarotase_sf_dom"/>
</dbReference>
<dbReference type="PANTHER" id="PTHR22762">
    <property type="entry name" value="ALPHA-GLUCOSIDASE"/>
    <property type="match status" value="1"/>
</dbReference>
<protein>
    <recommendedName>
        <fullName evidence="9">P-type domain-containing protein</fullName>
    </recommendedName>
</protein>
<sequence>MTNTPTPIPQTPASKCKKRVCCPGKKLISYSCKVWCMVAICVILIAAAAVLMYFLLNKNNGGRPENILALSKKTDWFPECPSELFRPKERFDCYPEDPSVTRSSCEARGCCYLEESNLAEEIDSNRTTSYQKMPKCVYPKNYGYVSEGKTTPIFNGFVLPLQRVPAPSRYGDDIQVVHMKVEMQTKYRLRIKFYDPENYRFEVPVPEIQTHASVQDTGQNGREVYLYSVAYDVHSKVSSIKVRRSNTDTVIFDTSVGALLFTNQFLELTTKLSSSNVYGFGQHGEKYRQNAFHLETVTMFSSKSEDGTSASVHPMYLCLENDGNAYGVLLLNSNALEVQLHPSPAATFRTIGGVLDFYIFLGPSPEEVIQQYTESVGRPSIPPYWSLGLQVGQLPHQSIDETEKLLNELKTKHIPWESLVLNDNIVLKIPSNNKEKLSNLTSTLRIKNQKLILQLTASIPKDVVLNRDSVFNAALVKDIFITDKWGWNPIEGKYYGKTTVYPDFGSSESIKWWSKAIKKISSLHFDGLWLINNELSSKADGSVNGCLSDNLNSPPYVPEIFGDTLYHQTLCMDALLHWRSDVMSHYDSHNLYGHLMSVTTEQALTSNFPSERKLIMSDSTFIGTGQFAGHYLKIPHNNWEGIYHSISTVIELGIHGIPLVGTSICDEQSGSDERSEELCLRWLQCAIFFPLLQLHDGAIDYLFKLGHDNKDVFHVIRNALSRRYELLPQLYTLLYLSHTKGSTVVRPLFHNFLNDNETYSINSQFMWGSSLLISPVLEKDSRKLNFYLPQGIWFDFYQGNPIYSSGEWFTETNGPFADNKQPAVLHIRAGHVITLQKPAETTTISRQNSMSILVSLNSSLEASGVLYWDDGETKNSYELGEYLLVEYSAKGNSLNVTGHFGKKVLKSSFYKAAIEQVRIMGLHKPPKRIVIDKSYILSNKQYHWNYDTLVLDLKLILIPLGRKTELQWFF</sequence>
<evidence type="ECO:0000256" key="5">
    <source>
        <dbReference type="ARBA" id="ARBA00023180"/>
    </source>
</evidence>
<dbReference type="EMBL" id="CAXIEN010000123">
    <property type="protein sequence ID" value="CAL1279577.1"/>
    <property type="molecule type" value="Genomic_DNA"/>
</dbReference>
<dbReference type="CDD" id="cd00111">
    <property type="entry name" value="Trefoil"/>
    <property type="match status" value="1"/>
</dbReference>
<dbReference type="Gene3D" id="2.60.40.1760">
    <property type="entry name" value="glycosyl hydrolase (family 31)"/>
    <property type="match status" value="1"/>
</dbReference>
<evidence type="ECO:0000256" key="6">
    <source>
        <dbReference type="PROSITE-ProRule" id="PRU00779"/>
    </source>
</evidence>
<evidence type="ECO:0000256" key="4">
    <source>
        <dbReference type="ARBA" id="ARBA00023157"/>
    </source>
</evidence>
<evidence type="ECO:0000256" key="2">
    <source>
        <dbReference type="ARBA" id="ARBA00007806"/>
    </source>
</evidence>
<organism evidence="10 11">
    <name type="scientific">Larinioides sclopetarius</name>
    <dbReference type="NCBI Taxonomy" id="280406"/>
    <lineage>
        <taxon>Eukaryota</taxon>
        <taxon>Metazoa</taxon>
        <taxon>Ecdysozoa</taxon>
        <taxon>Arthropoda</taxon>
        <taxon>Chelicerata</taxon>
        <taxon>Arachnida</taxon>
        <taxon>Araneae</taxon>
        <taxon>Araneomorphae</taxon>
        <taxon>Entelegynae</taxon>
        <taxon>Araneoidea</taxon>
        <taxon>Araneidae</taxon>
        <taxon>Larinioides</taxon>
    </lineage>
</organism>
<keyword evidence="11" id="KW-1185">Reference proteome</keyword>
<dbReference type="SUPFAM" id="SSF51445">
    <property type="entry name" value="(Trans)glycosidases"/>
    <property type="match status" value="1"/>
</dbReference>
<evidence type="ECO:0000256" key="8">
    <source>
        <dbReference type="SAM" id="Phobius"/>
    </source>
</evidence>
<comment type="subcellular location">
    <subcellularLocation>
        <location evidence="1">Membrane</location>
    </subcellularLocation>
</comment>
<dbReference type="Gene3D" id="3.20.20.80">
    <property type="entry name" value="Glycosidases"/>
    <property type="match status" value="1"/>
</dbReference>
<accession>A0AAV2A6I5</accession>
<dbReference type="GO" id="GO:0005975">
    <property type="term" value="P:carbohydrate metabolic process"/>
    <property type="evidence" value="ECO:0007669"/>
    <property type="project" value="InterPro"/>
</dbReference>
<evidence type="ECO:0000256" key="3">
    <source>
        <dbReference type="ARBA" id="ARBA00023136"/>
    </source>
</evidence>
<dbReference type="InterPro" id="IPR000322">
    <property type="entry name" value="Glyco_hydro_31_TIM"/>
</dbReference>
<name>A0AAV2A6I5_9ARAC</name>
<dbReference type="InterPro" id="IPR048395">
    <property type="entry name" value="Glyco_hydro_31_C"/>
</dbReference>
<keyword evidence="7" id="KW-0378">Hydrolase</keyword>